<accession>A0A0K1PCT2</accession>
<dbReference type="Gene3D" id="2.40.10.350">
    <property type="entry name" value="Rod shape-determining protein MreC, domain 2"/>
    <property type="match status" value="1"/>
</dbReference>
<dbReference type="PIRSF" id="PIRSF038471">
    <property type="entry name" value="MreC"/>
    <property type="match status" value="1"/>
</dbReference>
<protein>
    <recommendedName>
        <fullName evidence="2 5">Cell shape-determining protein MreC</fullName>
    </recommendedName>
    <alternativeName>
        <fullName evidence="4 5">Cell shape protein MreC</fullName>
    </alternativeName>
</protein>
<evidence type="ECO:0000256" key="5">
    <source>
        <dbReference type="PIRNR" id="PIRNR038471"/>
    </source>
</evidence>
<evidence type="ECO:0000256" key="1">
    <source>
        <dbReference type="ARBA" id="ARBA00009369"/>
    </source>
</evidence>
<dbReference type="PANTHER" id="PTHR34138">
    <property type="entry name" value="CELL SHAPE-DETERMINING PROTEIN MREC"/>
    <property type="match status" value="1"/>
</dbReference>
<dbReference type="InterPro" id="IPR055342">
    <property type="entry name" value="MreC_beta-barrel_core"/>
</dbReference>
<dbReference type="Gene3D" id="2.40.10.340">
    <property type="entry name" value="Rod shape-determining protein MreC, domain 1"/>
    <property type="match status" value="1"/>
</dbReference>
<keyword evidence="8" id="KW-1185">Reference proteome</keyword>
<dbReference type="Proteomes" id="UP000055590">
    <property type="component" value="Chromosome"/>
</dbReference>
<evidence type="ECO:0000256" key="3">
    <source>
        <dbReference type="ARBA" id="ARBA00022960"/>
    </source>
</evidence>
<feature type="domain" description="Rod shape-determining protein MreC beta-barrel core" evidence="6">
    <location>
        <begin position="123"/>
        <end position="268"/>
    </location>
</feature>
<dbReference type="KEGG" id="vin:AKJ08_1593"/>
<evidence type="ECO:0000259" key="6">
    <source>
        <dbReference type="Pfam" id="PF04085"/>
    </source>
</evidence>
<dbReference type="NCBIfam" id="TIGR00219">
    <property type="entry name" value="mreC"/>
    <property type="match status" value="1"/>
</dbReference>
<keyword evidence="3 5" id="KW-0133">Cell shape</keyword>
<dbReference type="InterPro" id="IPR042177">
    <property type="entry name" value="Cell/Rod_1"/>
</dbReference>
<sequence>MLAIILRYRELLLVAVLLLLPAGTYVANAKQARDLSSLDKLCLAVSAPLSRAIDGAVGGAIDLWTGYVALRGVREENLQLREALAEARALASERLEAGLENERLQELLSFSRASKGRVVAAPVIGVSPTHRRVITISAGEGSGIATGMAVVTANGVVGKVIATYGHEADVQLVVDSSSAVAARVQRSRARVTVRGTGEEKSLQLANALRTDDIEAGDVLITSGTDRVFPKGLVIGRIGPVRREAFGMYLEGTVLPAVDVSGLEEVLVLVAPADGTPPPTVQTFEEKGGVLPGLP</sequence>
<comment type="similarity">
    <text evidence="1 5">Belongs to the MreC family.</text>
</comment>
<evidence type="ECO:0000256" key="2">
    <source>
        <dbReference type="ARBA" id="ARBA00013855"/>
    </source>
</evidence>
<dbReference type="RefSeq" id="WP_050725551.1">
    <property type="nucleotide sequence ID" value="NZ_CP012332.1"/>
</dbReference>
<gene>
    <name evidence="7" type="ORF">AKJ08_1593</name>
</gene>
<dbReference type="InterPro" id="IPR042175">
    <property type="entry name" value="Cell/Rod_MreC_2"/>
</dbReference>
<dbReference type="InterPro" id="IPR007221">
    <property type="entry name" value="MreC"/>
</dbReference>
<dbReference type="AlphaFoldDB" id="A0A0K1PCT2"/>
<comment type="function">
    <text evidence="5">Involved in formation and maintenance of cell shape.</text>
</comment>
<proteinExistence type="inferred from homology"/>
<dbReference type="GO" id="GO:0008360">
    <property type="term" value="P:regulation of cell shape"/>
    <property type="evidence" value="ECO:0007669"/>
    <property type="project" value="UniProtKB-KW"/>
</dbReference>
<evidence type="ECO:0000313" key="8">
    <source>
        <dbReference type="Proteomes" id="UP000055590"/>
    </source>
</evidence>
<reference evidence="7 8" key="1">
    <citation type="submission" date="2015-08" db="EMBL/GenBank/DDBJ databases">
        <authorList>
            <person name="Babu N.S."/>
            <person name="Beckwith C.J."/>
            <person name="Beseler K.G."/>
            <person name="Brison A."/>
            <person name="Carone J.V."/>
            <person name="Caskin T.P."/>
            <person name="Diamond M."/>
            <person name="Durham M.E."/>
            <person name="Foxe J.M."/>
            <person name="Go M."/>
            <person name="Henderson B.A."/>
            <person name="Jones I.B."/>
            <person name="McGettigan J.A."/>
            <person name="Micheletti S.J."/>
            <person name="Nasrallah M.E."/>
            <person name="Ortiz D."/>
            <person name="Piller C.R."/>
            <person name="Privatt S.R."/>
            <person name="Schneider S.L."/>
            <person name="Sharp S."/>
            <person name="Smith T.C."/>
            <person name="Stanton J.D."/>
            <person name="Ullery H.E."/>
            <person name="Wilson R.J."/>
            <person name="Serrano M.G."/>
            <person name="Buck G."/>
            <person name="Lee V."/>
            <person name="Wang Y."/>
            <person name="Carvalho R."/>
            <person name="Voegtly L."/>
            <person name="Shi R."/>
            <person name="Duckworth R."/>
            <person name="Johnson A."/>
            <person name="Loviza R."/>
            <person name="Walstead R."/>
            <person name="Shah Z."/>
            <person name="Kiflezghi M."/>
            <person name="Wade K."/>
            <person name="Ball S.L."/>
            <person name="Bradley K.W."/>
            <person name="Asai D.J."/>
            <person name="Bowman C.A."/>
            <person name="Russell D.A."/>
            <person name="Pope W.H."/>
            <person name="Jacobs-Sera D."/>
            <person name="Hendrix R.W."/>
            <person name="Hatfull G.F."/>
        </authorList>
    </citation>
    <scope>NUCLEOTIDE SEQUENCE [LARGE SCALE GENOMIC DNA]</scope>
    <source>
        <strain evidence="7 8">DSM 27710</strain>
    </source>
</reference>
<name>A0A0K1PCT2_9BACT</name>
<dbReference type="STRING" id="1391653.AKJ08_1593"/>
<dbReference type="Pfam" id="PF04085">
    <property type="entry name" value="MreC"/>
    <property type="match status" value="1"/>
</dbReference>
<dbReference type="GO" id="GO:0005886">
    <property type="term" value="C:plasma membrane"/>
    <property type="evidence" value="ECO:0007669"/>
    <property type="project" value="TreeGrafter"/>
</dbReference>
<organism evidence="7 8">
    <name type="scientific">Vulgatibacter incomptus</name>
    <dbReference type="NCBI Taxonomy" id="1391653"/>
    <lineage>
        <taxon>Bacteria</taxon>
        <taxon>Pseudomonadati</taxon>
        <taxon>Myxococcota</taxon>
        <taxon>Myxococcia</taxon>
        <taxon>Myxococcales</taxon>
        <taxon>Cystobacterineae</taxon>
        <taxon>Vulgatibacteraceae</taxon>
        <taxon>Vulgatibacter</taxon>
    </lineage>
</organism>
<dbReference type="PANTHER" id="PTHR34138:SF1">
    <property type="entry name" value="CELL SHAPE-DETERMINING PROTEIN MREC"/>
    <property type="match status" value="1"/>
</dbReference>
<evidence type="ECO:0000256" key="4">
    <source>
        <dbReference type="ARBA" id="ARBA00032089"/>
    </source>
</evidence>
<evidence type="ECO:0000313" key="7">
    <source>
        <dbReference type="EMBL" id="AKU91206.1"/>
    </source>
</evidence>
<dbReference type="EMBL" id="CP012332">
    <property type="protein sequence ID" value="AKU91206.1"/>
    <property type="molecule type" value="Genomic_DNA"/>
</dbReference>